<protein>
    <submittedName>
        <fullName evidence="1">Acetyltransferase GNAT family protein</fullName>
    </submittedName>
</protein>
<dbReference type="PANTHER" id="PTHR43800">
    <property type="entry name" value="PEPTIDYL-LYSINE N-ACETYLTRANSFERASE YJAB"/>
    <property type="match status" value="1"/>
</dbReference>
<reference evidence="1 2" key="1">
    <citation type="submission" date="2015-12" db="EMBL/GenBank/DDBJ databases">
        <title>Genome sequence of Mucilaginibacter gotjawali.</title>
        <authorList>
            <person name="Lee J.S."/>
            <person name="Lee K.C."/>
            <person name="Kim K.K."/>
            <person name="Lee B.W."/>
        </authorList>
    </citation>
    <scope>NUCLEOTIDE SEQUENCE [LARGE SCALE GENOMIC DNA]</scope>
    <source>
        <strain evidence="1 2">SA3-7</strain>
    </source>
</reference>
<name>A0A120MYE5_9SPHI</name>
<dbReference type="KEGG" id="mgot:MgSA37_01066"/>
<dbReference type="InterPro" id="IPR016181">
    <property type="entry name" value="Acyl_CoA_acyltransferase"/>
</dbReference>
<dbReference type="Proteomes" id="UP000218263">
    <property type="component" value="Chromosome"/>
</dbReference>
<dbReference type="SUPFAM" id="SSF55729">
    <property type="entry name" value="Acyl-CoA N-acyltransferases (Nat)"/>
    <property type="match status" value="1"/>
</dbReference>
<dbReference type="PANTHER" id="PTHR43800:SF1">
    <property type="entry name" value="PEPTIDYL-LYSINE N-ACETYLTRANSFERASE YJAB"/>
    <property type="match status" value="1"/>
</dbReference>
<keyword evidence="2" id="KW-1185">Reference proteome</keyword>
<dbReference type="CDD" id="cd04301">
    <property type="entry name" value="NAT_SF"/>
    <property type="match status" value="1"/>
</dbReference>
<evidence type="ECO:0000313" key="1">
    <source>
        <dbReference type="EMBL" id="BAU52902.1"/>
    </source>
</evidence>
<dbReference type="Gene3D" id="3.40.630.30">
    <property type="match status" value="1"/>
</dbReference>
<accession>A0A120MYE5</accession>
<dbReference type="EMBL" id="AP017313">
    <property type="protein sequence ID" value="BAU52902.1"/>
    <property type="molecule type" value="Genomic_DNA"/>
</dbReference>
<dbReference type="RefSeq" id="WP_096350166.1">
    <property type="nucleotide sequence ID" value="NZ_AP017313.1"/>
</dbReference>
<dbReference type="OrthoDB" id="1178186at2"/>
<sequence length="141" mass="16213">MISIEQITPELTWHLRRDVLYPSMKLFEMEMDEDTYGMHFGAFNDVKLAGVVSLFQTGTDFQFRKLAVDPEFQHKGIGRSLLNYITDHAQKNGGTRIWCNARDTATGFYLKDGFVLTGEKYSKNGFNYEIMEKTLTPSSDH</sequence>
<evidence type="ECO:0000313" key="2">
    <source>
        <dbReference type="Proteomes" id="UP000218263"/>
    </source>
</evidence>
<proteinExistence type="predicted"/>
<keyword evidence="1" id="KW-0808">Transferase</keyword>
<dbReference type="GO" id="GO:0016747">
    <property type="term" value="F:acyltransferase activity, transferring groups other than amino-acyl groups"/>
    <property type="evidence" value="ECO:0007669"/>
    <property type="project" value="InterPro"/>
</dbReference>
<organism evidence="1 2">
    <name type="scientific">Mucilaginibacter gotjawali</name>
    <dbReference type="NCBI Taxonomy" id="1550579"/>
    <lineage>
        <taxon>Bacteria</taxon>
        <taxon>Pseudomonadati</taxon>
        <taxon>Bacteroidota</taxon>
        <taxon>Sphingobacteriia</taxon>
        <taxon>Sphingobacteriales</taxon>
        <taxon>Sphingobacteriaceae</taxon>
        <taxon>Mucilaginibacter</taxon>
    </lineage>
</organism>
<dbReference type="InterPro" id="IPR000182">
    <property type="entry name" value="GNAT_dom"/>
</dbReference>
<dbReference type="AlphaFoldDB" id="A0A120MYE5"/>
<dbReference type="PROSITE" id="PS51186">
    <property type="entry name" value="GNAT"/>
    <property type="match status" value="1"/>
</dbReference>
<dbReference type="Pfam" id="PF13673">
    <property type="entry name" value="Acetyltransf_10"/>
    <property type="match status" value="1"/>
</dbReference>
<gene>
    <name evidence="1" type="ORF">MgSA37_01066</name>
</gene>